<dbReference type="EMBL" id="FUWH01000004">
    <property type="protein sequence ID" value="SJZ75119.1"/>
    <property type="molecule type" value="Genomic_DNA"/>
</dbReference>
<feature type="transmembrane region" description="Helical" evidence="1">
    <location>
        <begin position="221"/>
        <end position="239"/>
    </location>
</feature>
<name>A0A1T4N782_9BACT</name>
<sequence length="341" mass="39644">MNRRYDIDWLRVIAIGLLLIYHTAIAFQPWGPLIGFITNNQSWESLWLPMTMLNVWRIPILFFISGMGVCLAFRRKTWRQLLQERFGRILIPFLFGFFTIVPLQAYIAGCYYQQRTGYMPGAGHLWFLGNIFLYLLLLLPAFWFLKKSRHAVSLIQKISTSLLFPFMIMGVFMIETLIVQPVLFELYAMTMHGFALGLTAFFFGFCFILGGDPFLRMLLKWRWLFLVMSLLLYACRLNGTGNTVIAAESVSWVFAVLAFGYHYLNRPGRLLRYLSQAAYPVYIVHMLFLYLASLLVFPMTMPVALKFILVLLLTCAGCFAFYGFVIRRIKLMRMLFGLKSE</sequence>
<keyword evidence="1" id="KW-0472">Membrane</keyword>
<dbReference type="PANTHER" id="PTHR36927:SF3">
    <property type="entry name" value="GLUCANS BIOSYNTHESIS PROTEIN C"/>
    <property type="match status" value="1"/>
</dbReference>
<keyword evidence="1" id="KW-1133">Transmembrane helix</keyword>
<dbReference type="GO" id="GO:0016747">
    <property type="term" value="F:acyltransferase activity, transferring groups other than amino-acyl groups"/>
    <property type="evidence" value="ECO:0007669"/>
    <property type="project" value="InterPro"/>
</dbReference>
<reference evidence="3 4" key="1">
    <citation type="submission" date="2017-02" db="EMBL/GenBank/DDBJ databases">
        <authorList>
            <person name="Peterson S.W."/>
        </authorList>
    </citation>
    <scope>NUCLEOTIDE SEQUENCE [LARGE SCALE GENOMIC DNA]</scope>
    <source>
        <strain evidence="3 4">DSM 22335</strain>
    </source>
</reference>
<protein>
    <submittedName>
        <fullName evidence="3">Acyltransferase family protein</fullName>
    </submittedName>
</protein>
<feature type="transmembrane region" description="Helical" evidence="1">
    <location>
        <begin position="86"/>
        <end position="107"/>
    </location>
</feature>
<evidence type="ECO:0000259" key="2">
    <source>
        <dbReference type="Pfam" id="PF01757"/>
    </source>
</evidence>
<feature type="transmembrane region" description="Helical" evidence="1">
    <location>
        <begin position="186"/>
        <end position="209"/>
    </location>
</feature>
<dbReference type="InterPro" id="IPR002656">
    <property type="entry name" value="Acyl_transf_3_dom"/>
</dbReference>
<dbReference type="PANTHER" id="PTHR36927">
    <property type="entry name" value="BLR4337 PROTEIN"/>
    <property type="match status" value="1"/>
</dbReference>
<keyword evidence="3" id="KW-0012">Acyltransferase</keyword>
<keyword evidence="3" id="KW-0808">Transferase</keyword>
<feature type="transmembrane region" description="Helical" evidence="1">
    <location>
        <begin position="303"/>
        <end position="325"/>
    </location>
</feature>
<keyword evidence="1" id="KW-0812">Transmembrane</keyword>
<dbReference type="RefSeq" id="WP_078831110.1">
    <property type="nucleotide sequence ID" value="NZ_FUWH01000004.1"/>
</dbReference>
<organism evidence="3 4">
    <name type="scientific">Sediminibacterium ginsengisoli</name>
    <dbReference type="NCBI Taxonomy" id="413434"/>
    <lineage>
        <taxon>Bacteria</taxon>
        <taxon>Pseudomonadati</taxon>
        <taxon>Bacteroidota</taxon>
        <taxon>Chitinophagia</taxon>
        <taxon>Chitinophagales</taxon>
        <taxon>Chitinophagaceae</taxon>
        <taxon>Sediminibacterium</taxon>
    </lineage>
</organism>
<accession>A0A1T4N782</accession>
<feature type="transmembrane region" description="Helical" evidence="1">
    <location>
        <begin position="55"/>
        <end position="74"/>
    </location>
</feature>
<feature type="transmembrane region" description="Helical" evidence="1">
    <location>
        <begin position="127"/>
        <end position="146"/>
    </location>
</feature>
<feature type="transmembrane region" description="Helical" evidence="1">
    <location>
        <begin position="245"/>
        <end position="264"/>
    </location>
</feature>
<dbReference type="Pfam" id="PF01757">
    <property type="entry name" value="Acyl_transf_3"/>
    <property type="match status" value="1"/>
</dbReference>
<dbReference type="STRING" id="413434.SAMN04488132_104128"/>
<evidence type="ECO:0000313" key="4">
    <source>
        <dbReference type="Proteomes" id="UP000190888"/>
    </source>
</evidence>
<proteinExistence type="predicted"/>
<dbReference type="Proteomes" id="UP000190888">
    <property type="component" value="Unassembled WGS sequence"/>
</dbReference>
<feature type="domain" description="Acyltransferase 3" evidence="2">
    <location>
        <begin position="5"/>
        <end position="322"/>
    </location>
</feature>
<feature type="transmembrane region" description="Helical" evidence="1">
    <location>
        <begin position="12"/>
        <end position="35"/>
    </location>
</feature>
<keyword evidence="4" id="KW-1185">Reference proteome</keyword>
<gene>
    <name evidence="3" type="ORF">SAMN04488132_104128</name>
</gene>
<dbReference type="AlphaFoldDB" id="A0A1T4N782"/>
<evidence type="ECO:0000256" key="1">
    <source>
        <dbReference type="SAM" id="Phobius"/>
    </source>
</evidence>
<feature type="transmembrane region" description="Helical" evidence="1">
    <location>
        <begin position="276"/>
        <end position="297"/>
    </location>
</feature>
<feature type="transmembrane region" description="Helical" evidence="1">
    <location>
        <begin position="158"/>
        <end position="180"/>
    </location>
</feature>
<dbReference type="OrthoDB" id="9809782at2"/>
<evidence type="ECO:0000313" key="3">
    <source>
        <dbReference type="EMBL" id="SJZ75119.1"/>
    </source>
</evidence>
<dbReference type="InterPro" id="IPR050623">
    <property type="entry name" value="Glucan_succinyl_AcylTrfase"/>
</dbReference>